<dbReference type="InterPro" id="IPR036909">
    <property type="entry name" value="Cyt_c-like_dom_sf"/>
</dbReference>
<evidence type="ECO:0000256" key="1">
    <source>
        <dbReference type="SAM" id="SignalP"/>
    </source>
</evidence>
<keyword evidence="1" id="KW-0732">Signal</keyword>
<dbReference type="RefSeq" id="WP_162338389.1">
    <property type="nucleotide sequence ID" value="NZ_JBHSRQ010000031.1"/>
</dbReference>
<sequence length="177" mass="18793">MPPIRSLLVPALALSLAACHAPSPHTQAAQPAATPSDADLLARGEYLVRITGCNDCHTPGYAESGGTVAKDTWLVGSPMGFNGPWGTTYPSNLRLRMQQLTEAQWMEYSATLRTRPMMPDFAVRAMSEDDRRAIYRFVHALGAAGQPAPEALPPGKTPPAPYLGMVLPAAAEAPAAK</sequence>
<dbReference type="Proteomes" id="UP000781710">
    <property type="component" value="Unassembled WGS sequence"/>
</dbReference>
<dbReference type="SUPFAM" id="SSF46626">
    <property type="entry name" value="Cytochrome c"/>
    <property type="match status" value="1"/>
</dbReference>
<protein>
    <submittedName>
        <fullName evidence="2">Cytochrome C</fullName>
    </submittedName>
</protein>
<evidence type="ECO:0000313" key="3">
    <source>
        <dbReference type="Proteomes" id="UP000781710"/>
    </source>
</evidence>
<gene>
    <name evidence="2" type="ORF">CSC78_13510</name>
</gene>
<organism evidence="2 3">
    <name type="scientific">Pseudoxanthomonas japonensis</name>
    <dbReference type="NCBI Taxonomy" id="69284"/>
    <lineage>
        <taxon>Bacteria</taxon>
        <taxon>Pseudomonadati</taxon>
        <taxon>Pseudomonadota</taxon>
        <taxon>Gammaproteobacteria</taxon>
        <taxon>Lysobacterales</taxon>
        <taxon>Lysobacteraceae</taxon>
        <taxon>Pseudoxanthomonas</taxon>
    </lineage>
</organism>
<name>A0ABQ6ZF45_9GAMM</name>
<reference evidence="2 3" key="1">
    <citation type="submission" date="2017-10" db="EMBL/GenBank/DDBJ databases">
        <title>Whole genome sequencing of members of genus Pseudoxanthomonas.</title>
        <authorList>
            <person name="Kumar S."/>
            <person name="Bansal K."/>
            <person name="Kaur A."/>
            <person name="Patil P."/>
            <person name="Sharma S."/>
            <person name="Patil P.B."/>
        </authorList>
    </citation>
    <scope>NUCLEOTIDE SEQUENCE [LARGE SCALE GENOMIC DNA]</scope>
    <source>
        <strain evidence="2 3">DSM 17109</strain>
    </source>
</reference>
<dbReference type="PROSITE" id="PS51257">
    <property type="entry name" value="PROKAR_LIPOPROTEIN"/>
    <property type="match status" value="1"/>
</dbReference>
<keyword evidence="3" id="KW-1185">Reference proteome</keyword>
<comment type="caution">
    <text evidence="2">The sequence shown here is derived from an EMBL/GenBank/DDBJ whole genome shotgun (WGS) entry which is preliminary data.</text>
</comment>
<accession>A0ABQ6ZF45</accession>
<feature type="signal peptide" evidence="1">
    <location>
        <begin position="1"/>
        <end position="28"/>
    </location>
</feature>
<evidence type="ECO:0000313" key="2">
    <source>
        <dbReference type="EMBL" id="KAF1724133.1"/>
    </source>
</evidence>
<proteinExistence type="predicted"/>
<dbReference type="EMBL" id="PDWW01000020">
    <property type="protein sequence ID" value="KAF1724133.1"/>
    <property type="molecule type" value="Genomic_DNA"/>
</dbReference>
<dbReference type="Gene3D" id="1.10.760.10">
    <property type="entry name" value="Cytochrome c-like domain"/>
    <property type="match status" value="1"/>
</dbReference>
<feature type="chain" id="PRO_5045246189" evidence="1">
    <location>
        <begin position="29"/>
        <end position="177"/>
    </location>
</feature>